<evidence type="ECO:0000259" key="1">
    <source>
        <dbReference type="Pfam" id="PF13609"/>
    </source>
</evidence>
<feature type="domain" description="Porin" evidence="1">
    <location>
        <begin position="20"/>
        <end position="282"/>
    </location>
</feature>
<accession>A0A5E8CKU8</accession>
<proteinExistence type="predicted"/>
<organism evidence="2">
    <name type="scientific">seawater metagenome</name>
    <dbReference type="NCBI Taxonomy" id="1561972"/>
    <lineage>
        <taxon>unclassified sequences</taxon>
        <taxon>metagenomes</taxon>
        <taxon>ecological metagenomes</taxon>
    </lineage>
</organism>
<gene>
    <name evidence="2" type="ORF">CPAV1605_1493</name>
</gene>
<dbReference type="SUPFAM" id="SSF56935">
    <property type="entry name" value="Porins"/>
    <property type="match status" value="1"/>
</dbReference>
<dbReference type="Pfam" id="PF13609">
    <property type="entry name" value="Porin_4"/>
    <property type="match status" value="1"/>
</dbReference>
<dbReference type="GO" id="GO:0015288">
    <property type="term" value="F:porin activity"/>
    <property type="evidence" value="ECO:0007669"/>
    <property type="project" value="InterPro"/>
</dbReference>
<dbReference type="Gene3D" id="2.40.160.10">
    <property type="entry name" value="Porin"/>
    <property type="match status" value="1"/>
</dbReference>
<dbReference type="EMBL" id="CABVLZ010000010">
    <property type="protein sequence ID" value="VVU95737.1"/>
    <property type="molecule type" value="Genomic_DNA"/>
</dbReference>
<name>A0A5E8CKU8_9ZZZZ</name>
<dbReference type="AlphaFoldDB" id="A0A5E8CKU8"/>
<dbReference type="InterPro" id="IPR033900">
    <property type="entry name" value="Gram_neg_porin_domain"/>
</dbReference>
<dbReference type="GO" id="GO:0016020">
    <property type="term" value="C:membrane"/>
    <property type="evidence" value="ECO:0007669"/>
    <property type="project" value="InterPro"/>
</dbReference>
<evidence type="ECO:0000313" key="2">
    <source>
        <dbReference type="EMBL" id="VVU95737.1"/>
    </source>
</evidence>
<protein>
    <submittedName>
        <fullName evidence="2">Gram-negative porin</fullName>
    </submittedName>
</protein>
<reference evidence="2" key="1">
    <citation type="submission" date="2019-09" db="EMBL/GenBank/DDBJ databases">
        <authorList>
            <person name="Needham M D."/>
        </authorList>
    </citation>
    <scope>NUCLEOTIDE SEQUENCE</scope>
</reference>
<sequence>MTIKNIINEFKKRAELSVSGTASVEYVSSGLDYSNNKSSLTMGNAVTFSGSGELDNGMTISTLYVLDESGADSTSNSVSIASGDLTLTFGGIKPMIGQTIDAVDTAFNGSATSGTQERVLNGLGTSQISGAHSNTGNVGLMYTPKNKGYVAGITTNTIDANNSGQHSVSMGGIFTGVDGLTVAVGYATNADAQTAGDEWMYGATYAMGAITVGYMAADTGDDSTGDIEAYGISYAVNPDLSVSYAAADTSRTNNDQDWESYGVAYNMGGATLNIGYENEDSNGSSATDLEGYEVNLTFAF</sequence>
<dbReference type="InterPro" id="IPR023614">
    <property type="entry name" value="Porin_dom_sf"/>
</dbReference>